<dbReference type="GO" id="GO:0003677">
    <property type="term" value="F:DNA binding"/>
    <property type="evidence" value="ECO:0007669"/>
    <property type="project" value="UniProtKB-KW"/>
</dbReference>
<dbReference type="RefSeq" id="WP_090049833.1">
    <property type="nucleotide sequence ID" value="NZ_FNCC01000006.1"/>
</dbReference>
<dbReference type="InterPro" id="IPR014284">
    <property type="entry name" value="RNA_pol_sigma-70_dom"/>
</dbReference>
<keyword evidence="3" id="KW-0731">Sigma factor</keyword>
<dbReference type="GO" id="GO:0006352">
    <property type="term" value="P:DNA-templated transcription initiation"/>
    <property type="evidence" value="ECO:0007669"/>
    <property type="project" value="InterPro"/>
</dbReference>
<evidence type="ECO:0000256" key="5">
    <source>
        <dbReference type="ARBA" id="ARBA00023163"/>
    </source>
</evidence>
<feature type="domain" description="RNA polymerase sigma-70 region 2" evidence="6">
    <location>
        <begin position="27"/>
        <end position="83"/>
    </location>
</feature>
<dbReference type="Gene3D" id="1.10.10.10">
    <property type="entry name" value="Winged helix-like DNA-binding domain superfamily/Winged helix DNA-binding domain"/>
    <property type="match status" value="1"/>
</dbReference>
<dbReference type="InterPro" id="IPR007627">
    <property type="entry name" value="RNA_pol_sigma70_r2"/>
</dbReference>
<keyword evidence="4" id="KW-0238">DNA-binding</keyword>
<dbReference type="EMBL" id="FNCC01000006">
    <property type="protein sequence ID" value="SDG21688.1"/>
    <property type="molecule type" value="Genomic_DNA"/>
</dbReference>
<dbReference type="Proteomes" id="UP000199623">
    <property type="component" value="Unassembled WGS sequence"/>
</dbReference>
<sequence length="172" mass="19361">MNARGKRTQDEREDRFAAYFAARSGAMRATAYLLCGDWHRAEDLVQTTFVKLYVVWHRVGEEERLDAYTRQILVRTFLDETRRGFFRRERPVADFADRPLPAPGDHVEDRMLLVQALAAVAPRQRAALVLRVWADLSVEETAKAMGCGTGNVKSQLARGLAAMRALAPSVNA</sequence>
<evidence type="ECO:0000256" key="4">
    <source>
        <dbReference type="ARBA" id="ARBA00023125"/>
    </source>
</evidence>
<evidence type="ECO:0000256" key="2">
    <source>
        <dbReference type="ARBA" id="ARBA00023015"/>
    </source>
</evidence>
<evidence type="ECO:0000259" key="6">
    <source>
        <dbReference type="Pfam" id="PF04542"/>
    </source>
</evidence>
<keyword evidence="9" id="KW-1185">Reference proteome</keyword>
<keyword evidence="2" id="KW-0805">Transcription regulation</keyword>
<dbReference type="NCBIfam" id="TIGR02983">
    <property type="entry name" value="SigE-fam_strep"/>
    <property type="match status" value="1"/>
</dbReference>
<comment type="similarity">
    <text evidence="1">Belongs to the sigma-70 factor family. ECF subfamily.</text>
</comment>
<evidence type="ECO:0000313" key="8">
    <source>
        <dbReference type="EMBL" id="SDG21688.1"/>
    </source>
</evidence>
<dbReference type="Pfam" id="PF08281">
    <property type="entry name" value="Sigma70_r4_2"/>
    <property type="match status" value="1"/>
</dbReference>
<dbReference type="InterPro" id="IPR013325">
    <property type="entry name" value="RNA_pol_sigma_r2"/>
</dbReference>
<dbReference type="InterPro" id="IPR036388">
    <property type="entry name" value="WH-like_DNA-bd_sf"/>
</dbReference>
<protein>
    <submittedName>
        <fullName evidence="8">RNA polymerase sigma-70 factor, sigma-E family</fullName>
    </submittedName>
</protein>
<name>A0A1G7SF99_9PSEU</name>
<dbReference type="STRING" id="200378.SAMN05216553_106224"/>
<dbReference type="AlphaFoldDB" id="A0A1G7SF99"/>
<dbReference type="OrthoDB" id="3783006at2"/>
<dbReference type="SUPFAM" id="SSF88659">
    <property type="entry name" value="Sigma3 and sigma4 domains of RNA polymerase sigma factors"/>
    <property type="match status" value="1"/>
</dbReference>
<dbReference type="SUPFAM" id="SSF88946">
    <property type="entry name" value="Sigma2 domain of RNA polymerase sigma factors"/>
    <property type="match status" value="1"/>
</dbReference>
<accession>A0A1G7SF99</accession>
<feature type="domain" description="RNA polymerase sigma factor 70 region 4 type 2" evidence="7">
    <location>
        <begin position="111"/>
        <end position="163"/>
    </location>
</feature>
<dbReference type="InterPro" id="IPR013324">
    <property type="entry name" value="RNA_pol_sigma_r3/r4-like"/>
</dbReference>
<evidence type="ECO:0000259" key="7">
    <source>
        <dbReference type="Pfam" id="PF08281"/>
    </source>
</evidence>
<dbReference type="PANTHER" id="PTHR43133:SF50">
    <property type="entry name" value="ECF RNA POLYMERASE SIGMA FACTOR SIGM"/>
    <property type="match status" value="1"/>
</dbReference>
<keyword evidence="5" id="KW-0804">Transcription</keyword>
<evidence type="ECO:0000256" key="3">
    <source>
        <dbReference type="ARBA" id="ARBA00023082"/>
    </source>
</evidence>
<dbReference type="CDD" id="cd06171">
    <property type="entry name" value="Sigma70_r4"/>
    <property type="match status" value="1"/>
</dbReference>
<dbReference type="Pfam" id="PF04542">
    <property type="entry name" value="Sigma70_r2"/>
    <property type="match status" value="1"/>
</dbReference>
<dbReference type="NCBIfam" id="TIGR02937">
    <property type="entry name" value="sigma70-ECF"/>
    <property type="match status" value="1"/>
</dbReference>
<gene>
    <name evidence="8" type="ORF">SAMN05216553_106224</name>
</gene>
<dbReference type="PANTHER" id="PTHR43133">
    <property type="entry name" value="RNA POLYMERASE ECF-TYPE SIGMA FACTO"/>
    <property type="match status" value="1"/>
</dbReference>
<reference evidence="9" key="1">
    <citation type="submission" date="2016-10" db="EMBL/GenBank/DDBJ databases">
        <authorList>
            <person name="Varghese N."/>
            <person name="Submissions S."/>
        </authorList>
    </citation>
    <scope>NUCLEOTIDE SEQUENCE [LARGE SCALE GENOMIC DNA]</scope>
    <source>
        <strain evidence="9">CGMCC 4.3506</strain>
    </source>
</reference>
<dbReference type="InterPro" id="IPR013249">
    <property type="entry name" value="RNA_pol_sigma70_r4_t2"/>
</dbReference>
<organism evidence="8 9">
    <name type="scientific">Lentzea fradiae</name>
    <dbReference type="NCBI Taxonomy" id="200378"/>
    <lineage>
        <taxon>Bacteria</taxon>
        <taxon>Bacillati</taxon>
        <taxon>Actinomycetota</taxon>
        <taxon>Actinomycetes</taxon>
        <taxon>Pseudonocardiales</taxon>
        <taxon>Pseudonocardiaceae</taxon>
        <taxon>Lentzea</taxon>
    </lineage>
</organism>
<dbReference type="InterPro" id="IPR039425">
    <property type="entry name" value="RNA_pol_sigma-70-like"/>
</dbReference>
<proteinExistence type="inferred from homology"/>
<evidence type="ECO:0000313" key="9">
    <source>
        <dbReference type="Proteomes" id="UP000199623"/>
    </source>
</evidence>
<dbReference type="Gene3D" id="1.10.1740.10">
    <property type="match status" value="1"/>
</dbReference>
<evidence type="ECO:0000256" key="1">
    <source>
        <dbReference type="ARBA" id="ARBA00010641"/>
    </source>
</evidence>
<dbReference type="GO" id="GO:0016987">
    <property type="term" value="F:sigma factor activity"/>
    <property type="evidence" value="ECO:0007669"/>
    <property type="project" value="UniProtKB-KW"/>
</dbReference>
<dbReference type="InterPro" id="IPR014325">
    <property type="entry name" value="RNA_pol_sigma-E_actinobac"/>
</dbReference>